<keyword evidence="2" id="KW-1185">Reference proteome</keyword>
<name>A0AA39V972_ACESA</name>
<evidence type="ECO:0000313" key="1">
    <source>
        <dbReference type="EMBL" id="KAK0571946.1"/>
    </source>
</evidence>
<proteinExistence type="predicted"/>
<protein>
    <submittedName>
        <fullName evidence="1">Uncharacterized protein</fullName>
    </submittedName>
</protein>
<accession>A0AA39V972</accession>
<reference evidence="1" key="1">
    <citation type="journal article" date="2022" name="Plant J.">
        <title>Strategies of tolerance reflected in two North American maple genomes.</title>
        <authorList>
            <person name="McEvoy S.L."/>
            <person name="Sezen U.U."/>
            <person name="Trouern-Trend A."/>
            <person name="McMahon S.M."/>
            <person name="Schaberg P.G."/>
            <person name="Yang J."/>
            <person name="Wegrzyn J.L."/>
            <person name="Swenson N.G."/>
        </authorList>
    </citation>
    <scope>NUCLEOTIDE SEQUENCE</scope>
    <source>
        <strain evidence="1">NS2018</strain>
    </source>
</reference>
<sequence length="255" mass="29059">MSSVDTVSDSLIDWTSSDIDGDEDGGVDSGLHDVDRLVTVEDPSKVVTINTRGMLEQGVVRAMASIVEHPEYVEVVEASTSGSPLGILRDSLASVITEENLDSIRTIYGILEDVELCAPNEHERADWDIPEWTCFYEYTLRLGFRFSVPQLVRRMLVYYDLAPSQLMLNTWRILLSLGVLCERRNIKFGLGCLLHNYYLKEHVGDQGRYILIPRDKKNALIIDTTTIDRNWKDTFFFAKGPPVDDPWGEQQHQYR</sequence>
<dbReference type="EMBL" id="JAUESC010000388">
    <property type="protein sequence ID" value="KAK0571946.1"/>
    <property type="molecule type" value="Genomic_DNA"/>
</dbReference>
<dbReference type="Proteomes" id="UP001168877">
    <property type="component" value="Unassembled WGS sequence"/>
</dbReference>
<gene>
    <name evidence="1" type="ORF">LWI29_023847</name>
</gene>
<comment type="caution">
    <text evidence="1">The sequence shown here is derived from an EMBL/GenBank/DDBJ whole genome shotgun (WGS) entry which is preliminary data.</text>
</comment>
<organism evidence="1 2">
    <name type="scientific">Acer saccharum</name>
    <name type="common">Sugar maple</name>
    <dbReference type="NCBI Taxonomy" id="4024"/>
    <lineage>
        <taxon>Eukaryota</taxon>
        <taxon>Viridiplantae</taxon>
        <taxon>Streptophyta</taxon>
        <taxon>Embryophyta</taxon>
        <taxon>Tracheophyta</taxon>
        <taxon>Spermatophyta</taxon>
        <taxon>Magnoliopsida</taxon>
        <taxon>eudicotyledons</taxon>
        <taxon>Gunneridae</taxon>
        <taxon>Pentapetalae</taxon>
        <taxon>rosids</taxon>
        <taxon>malvids</taxon>
        <taxon>Sapindales</taxon>
        <taxon>Sapindaceae</taxon>
        <taxon>Hippocastanoideae</taxon>
        <taxon>Acereae</taxon>
        <taxon>Acer</taxon>
    </lineage>
</organism>
<dbReference type="AlphaFoldDB" id="A0AA39V972"/>
<evidence type="ECO:0000313" key="2">
    <source>
        <dbReference type="Proteomes" id="UP001168877"/>
    </source>
</evidence>
<reference evidence="1" key="2">
    <citation type="submission" date="2023-06" db="EMBL/GenBank/DDBJ databases">
        <authorList>
            <person name="Swenson N.G."/>
            <person name="Wegrzyn J.L."/>
            <person name="Mcevoy S.L."/>
        </authorList>
    </citation>
    <scope>NUCLEOTIDE SEQUENCE</scope>
    <source>
        <strain evidence="1">NS2018</strain>
        <tissue evidence="1">Leaf</tissue>
    </source>
</reference>